<dbReference type="PROSITE" id="PS51257">
    <property type="entry name" value="PROKAR_LIPOPROTEIN"/>
    <property type="match status" value="1"/>
</dbReference>
<dbReference type="Proteomes" id="UP001596368">
    <property type="component" value="Unassembled WGS sequence"/>
</dbReference>
<sequence>MPRTLAFALLALVLIGGCVAPAGTPGTDRPATTPPSAAGGEPTASPVPTESPTPADLDLADGAVPCEGSVGLALWGLGSPPMWSPDGVRVGYSLPANTSALFVVFVDGEPRGDAFVRNTYDDTLAADGDSIALAEAFDGRHAVRVVRYADTNGNGGFDPGVDAPCADGDGVEQAGPAVVDFDRFE</sequence>
<proteinExistence type="predicted"/>
<dbReference type="AlphaFoldDB" id="A0ABD5XS46"/>
<reference evidence="2 3" key="1">
    <citation type="journal article" date="2019" name="Int. J. Syst. Evol. Microbiol.">
        <title>The Global Catalogue of Microorganisms (GCM) 10K type strain sequencing project: providing services to taxonomists for standard genome sequencing and annotation.</title>
        <authorList>
            <consortium name="The Broad Institute Genomics Platform"/>
            <consortium name="The Broad Institute Genome Sequencing Center for Infectious Disease"/>
            <person name="Wu L."/>
            <person name="Ma J."/>
        </authorList>
    </citation>
    <scope>NUCLEOTIDE SEQUENCE [LARGE SCALE GENOMIC DNA]</scope>
    <source>
        <strain evidence="2 3">DT92</strain>
    </source>
</reference>
<dbReference type="EMBL" id="JBHSZG010000008">
    <property type="protein sequence ID" value="MFC7137970.1"/>
    <property type="molecule type" value="Genomic_DNA"/>
</dbReference>
<name>A0ABD5XS46_9EURY</name>
<evidence type="ECO:0000256" key="1">
    <source>
        <dbReference type="SAM" id="MobiDB-lite"/>
    </source>
</evidence>
<organism evidence="2 3">
    <name type="scientific">Halobaculum litoreum</name>
    <dbReference type="NCBI Taxonomy" id="3031998"/>
    <lineage>
        <taxon>Archaea</taxon>
        <taxon>Methanobacteriati</taxon>
        <taxon>Methanobacteriota</taxon>
        <taxon>Stenosarchaea group</taxon>
        <taxon>Halobacteria</taxon>
        <taxon>Halobacteriales</taxon>
        <taxon>Haloferacaceae</taxon>
        <taxon>Halobaculum</taxon>
    </lineage>
</organism>
<feature type="region of interest" description="Disordered" evidence="1">
    <location>
        <begin position="25"/>
        <end position="55"/>
    </location>
</feature>
<protein>
    <submittedName>
        <fullName evidence="2">Uncharacterized protein</fullName>
    </submittedName>
</protein>
<evidence type="ECO:0000313" key="2">
    <source>
        <dbReference type="EMBL" id="MFC7137970.1"/>
    </source>
</evidence>
<gene>
    <name evidence="2" type="ORF">ACFQRB_19010</name>
</gene>
<keyword evidence="3" id="KW-1185">Reference proteome</keyword>
<evidence type="ECO:0000313" key="3">
    <source>
        <dbReference type="Proteomes" id="UP001596368"/>
    </source>
</evidence>
<accession>A0ABD5XS46</accession>
<comment type="caution">
    <text evidence="2">The sequence shown here is derived from an EMBL/GenBank/DDBJ whole genome shotgun (WGS) entry which is preliminary data.</text>
</comment>